<proteinExistence type="predicted"/>
<evidence type="ECO:0000313" key="1">
    <source>
        <dbReference type="EMBL" id="CAC87315.1"/>
    </source>
</evidence>
<accession>Q8V9M9</accession>
<dbReference type="GeneID" id="951440"/>
<dbReference type="RefSeq" id="NP_666574.1">
    <property type="nucleotide sequence ID" value="NC_004086.1"/>
</dbReference>
<reference evidence="1 2" key="1">
    <citation type="journal article" date="2001" name="Virology">
        <title>Sequences and replication of genomes of the archaeal rudiviruses SIRV1 and SIRV2: relationships to the archaeal lipothrixvirus SIFV and some eukaryal viruses.</title>
        <authorList>
            <person name="Peng X."/>
            <person name="Blum H."/>
            <person name="She Q."/>
            <person name="Mallok S."/>
            <person name="Brugger K."/>
            <person name="Garrett R.A."/>
            <person name="Zillig W."/>
            <person name="Prangishvili D."/>
        </authorList>
    </citation>
    <scope>NUCLEOTIDE SEQUENCE</scope>
    <source>
        <strain evidence="1 2">HVE10/4</strain>
    </source>
</reference>
<organismHost>
    <name type="scientific">Saccharolobus islandicus</name>
    <name type="common">Sulfolobus islandicus</name>
    <dbReference type="NCBI Taxonomy" id="43080"/>
</organismHost>
<dbReference type="OrthoDB" id="11997at10239"/>
<dbReference type="EMBL" id="AJ344259">
    <property type="protein sequence ID" value="CAC87315.1"/>
    <property type="molecule type" value="Genomic_DNA"/>
</dbReference>
<dbReference type="KEGG" id="vg:951440"/>
<evidence type="ECO:0000313" key="2">
    <source>
        <dbReference type="Proteomes" id="UP000002271"/>
    </source>
</evidence>
<sequence length="309" mass="35392">MSSTCNPITSFGKLLNKIAKQSLISSQLWNDIIQDLYTAYSVYKYINTSLQYQFQYEFSYGNLNTLNSLFNNLYFYIFNQKPYQFVPLINASPGLPLTVNYMNNLIKAITKLANENNITLAKPLNFVQSNEIVKSRKFNDIIYVINQFLTFDFNSYFLLDCYGSIFSNLVNSQSAFLNILIDNPSQNISTNNIYIKNLIINYLKTVLNFYGNSAIDNFLIGNHQPPYLAVVGSSIYLYNNSAINNLIIYENYGYIQLNDNSYIQNLIISINNATIELNDNAIIENLICKQNYGQIQINGNAQIINNNCQ</sequence>
<keyword evidence="2" id="KW-1185">Reference proteome</keyword>
<protein>
    <submittedName>
        <fullName evidence="1">Uncharacterized protein</fullName>
    </submittedName>
</protein>
<organism evidence="1 2">
    <name type="scientific">Sulfolobus islandicus rod-shaped virus 2</name>
    <name type="common">SIRV2</name>
    <name type="synonym">Sulfolobus virus SIRV-2</name>
    <dbReference type="NCBI Taxonomy" id="157899"/>
    <lineage>
        <taxon>Viruses</taxon>
        <taxon>Adnaviria</taxon>
        <taxon>Zilligvirae</taxon>
        <taxon>Taleaviricota</taxon>
        <taxon>Tokiviricetes</taxon>
        <taxon>Ligamenvirales</taxon>
        <taxon>Rudiviridae</taxon>
        <taxon>Icerudivirus</taxon>
        <taxon>Icerudivirus hveragerdiense</taxon>
        <taxon>Icerudivirus SIRV2</taxon>
    </lineage>
</organism>
<dbReference type="Proteomes" id="UP000002271">
    <property type="component" value="Segment"/>
</dbReference>
<name>Q8V9M9_SIRV2</name>